<evidence type="ECO:0000313" key="2">
    <source>
        <dbReference type="Proteomes" id="UP000585474"/>
    </source>
</evidence>
<dbReference type="OrthoDB" id="1760328at2759"/>
<proteinExistence type="predicted"/>
<comment type="caution">
    <text evidence="1">The sequence shown here is derived from an EMBL/GenBank/DDBJ whole genome shotgun (WGS) entry which is preliminary data.</text>
</comment>
<accession>A0A7J0FUJ5</accession>
<protein>
    <submittedName>
        <fullName evidence="1">YGGT family protein</fullName>
    </submittedName>
</protein>
<dbReference type="Proteomes" id="UP000585474">
    <property type="component" value="Unassembled WGS sequence"/>
</dbReference>
<reference evidence="1 2" key="1">
    <citation type="submission" date="2019-07" db="EMBL/GenBank/DDBJ databases">
        <title>De Novo Assembly of kiwifruit Actinidia rufa.</title>
        <authorList>
            <person name="Sugita-Konishi S."/>
            <person name="Sato K."/>
            <person name="Mori E."/>
            <person name="Abe Y."/>
            <person name="Kisaki G."/>
            <person name="Hamano K."/>
            <person name="Suezawa K."/>
            <person name="Otani M."/>
            <person name="Fukuda T."/>
            <person name="Manabe T."/>
            <person name="Gomi K."/>
            <person name="Tabuchi M."/>
            <person name="Akimitsu K."/>
            <person name="Kataoka I."/>
        </authorList>
    </citation>
    <scope>NUCLEOTIDE SEQUENCE [LARGE SCALE GENOMIC DNA]</scope>
    <source>
        <strain evidence="2">cv. Fuchu</strain>
    </source>
</reference>
<evidence type="ECO:0000313" key="1">
    <source>
        <dbReference type="EMBL" id="GFZ01840.1"/>
    </source>
</evidence>
<dbReference type="AlphaFoldDB" id="A0A7J0FUJ5"/>
<sequence>MGLISRVLKSGGITPLNRFRNGSQRSRIADIGCRSHGMLGNQLSKTLTSKTPLYMWSHLAMPTTTTDNGVFSRTMVARSGFIFAKNNGPRVPKLGLAQTPFNGSSNPHNFEAIRFETERAIAKRVVIVLVDPASGVWVSLGIVGEEDGGEEEAKSLDFRRERARGRGFGSERSEGDVGLERVRKGWGFWREGRQREWELRGERKLGPLKIRF</sequence>
<gene>
    <name evidence="1" type="ORF">Acr_15g0004490</name>
</gene>
<organism evidence="1 2">
    <name type="scientific">Actinidia rufa</name>
    <dbReference type="NCBI Taxonomy" id="165716"/>
    <lineage>
        <taxon>Eukaryota</taxon>
        <taxon>Viridiplantae</taxon>
        <taxon>Streptophyta</taxon>
        <taxon>Embryophyta</taxon>
        <taxon>Tracheophyta</taxon>
        <taxon>Spermatophyta</taxon>
        <taxon>Magnoliopsida</taxon>
        <taxon>eudicotyledons</taxon>
        <taxon>Gunneridae</taxon>
        <taxon>Pentapetalae</taxon>
        <taxon>asterids</taxon>
        <taxon>Ericales</taxon>
        <taxon>Actinidiaceae</taxon>
        <taxon>Actinidia</taxon>
    </lineage>
</organism>
<name>A0A7J0FUJ5_9ERIC</name>
<dbReference type="EMBL" id="BJWL01000015">
    <property type="protein sequence ID" value="GFZ01840.1"/>
    <property type="molecule type" value="Genomic_DNA"/>
</dbReference>
<keyword evidence="2" id="KW-1185">Reference proteome</keyword>